<dbReference type="InterPro" id="IPR027268">
    <property type="entry name" value="Peptidase_M4/M1_CTD_sf"/>
</dbReference>
<organism evidence="15 16">
    <name type="scientific">Panaeolus cyanescens</name>
    <dbReference type="NCBI Taxonomy" id="181874"/>
    <lineage>
        <taxon>Eukaryota</taxon>
        <taxon>Fungi</taxon>
        <taxon>Dikarya</taxon>
        <taxon>Basidiomycota</taxon>
        <taxon>Agaricomycotina</taxon>
        <taxon>Agaricomycetes</taxon>
        <taxon>Agaricomycetidae</taxon>
        <taxon>Agaricales</taxon>
        <taxon>Agaricineae</taxon>
        <taxon>Galeropsidaceae</taxon>
        <taxon>Panaeolus</taxon>
    </lineage>
</organism>
<dbReference type="Pfam" id="PF02128">
    <property type="entry name" value="Peptidase_M36"/>
    <property type="match status" value="1"/>
</dbReference>
<dbReference type="Gene3D" id="3.10.170.10">
    <property type="match status" value="1"/>
</dbReference>
<evidence type="ECO:0000313" key="16">
    <source>
        <dbReference type="Proteomes" id="UP000284842"/>
    </source>
</evidence>
<evidence type="ECO:0000256" key="9">
    <source>
        <dbReference type="ARBA" id="ARBA00023049"/>
    </source>
</evidence>
<dbReference type="Proteomes" id="UP000284842">
    <property type="component" value="Unassembled WGS sequence"/>
</dbReference>
<feature type="signal peptide" evidence="13">
    <location>
        <begin position="1"/>
        <end position="23"/>
    </location>
</feature>
<keyword evidence="3 13" id="KW-0964">Secreted</keyword>
<keyword evidence="9 13" id="KW-0482">Metalloprotease</keyword>
<feature type="domain" description="FTP" evidence="14">
    <location>
        <begin position="111"/>
        <end position="145"/>
    </location>
</feature>
<keyword evidence="5 12" id="KW-0479">Metal-binding</keyword>
<dbReference type="GO" id="GO:0008270">
    <property type="term" value="F:zinc ion binding"/>
    <property type="evidence" value="ECO:0007669"/>
    <property type="project" value="InterPro"/>
</dbReference>
<feature type="binding site" evidence="12">
    <location>
        <position position="440"/>
    </location>
    <ligand>
        <name>Zn(2+)</name>
        <dbReference type="ChEBI" id="CHEBI:29105"/>
        <note>catalytic</note>
    </ligand>
</feature>
<dbReference type="PROSITE" id="PS51257">
    <property type="entry name" value="PROKAR_LIPOPROTEIN"/>
    <property type="match status" value="1"/>
</dbReference>
<keyword evidence="7 13" id="KW-0378">Hydrolase</keyword>
<dbReference type="SUPFAM" id="SSF55486">
    <property type="entry name" value="Metalloproteases ('zincins'), catalytic domain"/>
    <property type="match status" value="1"/>
</dbReference>
<evidence type="ECO:0000259" key="14">
    <source>
        <dbReference type="Pfam" id="PF07504"/>
    </source>
</evidence>
<dbReference type="EC" id="3.4.24.-" evidence="13"/>
<keyword evidence="8 12" id="KW-0862">Zinc</keyword>
<keyword evidence="4 13" id="KW-0645">Protease</keyword>
<feature type="binding site" evidence="12">
    <location>
        <position position="411"/>
    </location>
    <ligand>
        <name>Zn(2+)</name>
        <dbReference type="ChEBI" id="CHEBI:29105"/>
        <note>catalytic</note>
    </ligand>
</feature>
<proteinExistence type="inferred from homology"/>
<name>A0A409YIX3_9AGAR</name>
<dbReference type="Gene3D" id="1.10.390.10">
    <property type="entry name" value="Neutral Protease Domain 2"/>
    <property type="match status" value="1"/>
</dbReference>
<sequence length="606" mass="67147">MVFIRKPFFSILLAALLSSCVQAAPQPSSLKHSTTHHFHQKRDTTLVSYHPSSTFKTFETPIEIRSLVRRSIPGDKMDHLHNLAYSYLSAEGVNLEHVVWSSGAFSDNTRVAYLKQSINGIPVANAVASIAFDANDNVVTFSSSFVNVDSARIASSEPTFAWKSIVADLEGKLDSSLLNDDAILQYFSKDDGSMALVYSVQLRNQEHGSWYEAHIDAHTGEILSINDFASDASYTVVPIRRKSVAEGLETVIDPADTFASPQAWHSFDLPVAATAGNNVRVYLAGSDTMANQTSPAAQFNYQYNPLKDPVGSSTNRNAALVNAFYVANMVHDVAYRYGFTEEKFNFQAQNFGKGGVENDPVILSIHENHYINLSGKFMTPPDGTSAVGMIYLWDKTQPRRDGAMQNDILIHELAHGITNRLTGGGSARCLQTTIAAGLGEGWSDMFANWFQQDGPVPTDFSIGEYVMNRPKGIRRFPYSTNQSLNPLWYRHVARYTEPHDIGEVWGVMLHELYSRLVHEFGHSYRKLNSPDELAGNTVFMRLLMDALSLQPCNPTFTTARDALFAADRARYNGKHRCIIGRAFASRGLGVNADDSFVDNLDLPRGC</sequence>
<comment type="subcellular location">
    <subcellularLocation>
        <location evidence="1 13">Secreted</location>
    </subcellularLocation>
</comment>
<dbReference type="EMBL" id="NHTK01001128">
    <property type="protein sequence ID" value="PPR02915.1"/>
    <property type="molecule type" value="Genomic_DNA"/>
</dbReference>
<dbReference type="InterPro" id="IPR050371">
    <property type="entry name" value="Fungal_virulence_M36"/>
</dbReference>
<protein>
    <recommendedName>
        <fullName evidence="13">Extracellular metalloproteinase</fullName>
        <ecNumber evidence="13">3.4.24.-</ecNumber>
    </recommendedName>
    <alternativeName>
        <fullName evidence="13">Fungalysin</fullName>
    </alternativeName>
</protein>
<dbReference type="GO" id="GO:0004222">
    <property type="term" value="F:metalloendopeptidase activity"/>
    <property type="evidence" value="ECO:0007669"/>
    <property type="project" value="InterPro"/>
</dbReference>
<comment type="caution">
    <text evidence="15">The sequence shown here is derived from an EMBL/GenBank/DDBJ whole genome shotgun (WGS) entry which is preliminary data.</text>
</comment>
<feature type="chain" id="PRO_5018812653" description="Extracellular metalloproteinase" evidence="13">
    <location>
        <begin position="24"/>
        <end position="606"/>
    </location>
</feature>
<evidence type="ECO:0000256" key="1">
    <source>
        <dbReference type="ARBA" id="ARBA00004613"/>
    </source>
</evidence>
<evidence type="ECO:0000256" key="3">
    <source>
        <dbReference type="ARBA" id="ARBA00022525"/>
    </source>
</evidence>
<evidence type="ECO:0000256" key="4">
    <source>
        <dbReference type="ARBA" id="ARBA00022670"/>
    </source>
</evidence>
<evidence type="ECO:0000256" key="8">
    <source>
        <dbReference type="ARBA" id="ARBA00022833"/>
    </source>
</evidence>
<evidence type="ECO:0000313" key="15">
    <source>
        <dbReference type="EMBL" id="PPR02915.1"/>
    </source>
</evidence>
<feature type="binding site" evidence="12">
    <location>
        <position position="415"/>
    </location>
    <ligand>
        <name>Zn(2+)</name>
        <dbReference type="ChEBI" id="CHEBI:29105"/>
        <note>catalytic</note>
    </ligand>
</feature>
<dbReference type="PRINTS" id="PR00999">
    <property type="entry name" value="FUNGALYSIN"/>
</dbReference>
<evidence type="ECO:0000256" key="11">
    <source>
        <dbReference type="PIRSR" id="PIRSR601842-1"/>
    </source>
</evidence>
<keyword evidence="16" id="KW-1185">Reference proteome</keyword>
<feature type="active site" evidence="11">
    <location>
        <position position="412"/>
    </location>
</feature>
<evidence type="ECO:0000256" key="7">
    <source>
        <dbReference type="ARBA" id="ARBA00022801"/>
    </source>
</evidence>
<dbReference type="GO" id="GO:0006508">
    <property type="term" value="P:proteolysis"/>
    <property type="evidence" value="ECO:0007669"/>
    <property type="project" value="UniProtKB-KW"/>
</dbReference>
<reference evidence="15 16" key="1">
    <citation type="journal article" date="2018" name="Evol. Lett.">
        <title>Horizontal gene cluster transfer increased hallucinogenic mushroom diversity.</title>
        <authorList>
            <person name="Reynolds H.T."/>
            <person name="Vijayakumar V."/>
            <person name="Gluck-Thaler E."/>
            <person name="Korotkin H.B."/>
            <person name="Matheny P.B."/>
            <person name="Slot J.C."/>
        </authorList>
    </citation>
    <scope>NUCLEOTIDE SEQUENCE [LARGE SCALE GENOMIC DNA]</scope>
    <source>
        <strain evidence="15 16">2629</strain>
    </source>
</reference>
<comment type="similarity">
    <text evidence="2 13">Belongs to the peptidase M36 family.</text>
</comment>
<accession>A0A409YIX3</accession>
<dbReference type="CDD" id="cd09596">
    <property type="entry name" value="M36"/>
    <property type="match status" value="1"/>
</dbReference>
<keyword evidence="10 13" id="KW-0865">Zymogen</keyword>
<dbReference type="OrthoDB" id="3227768at2759"/>
<evidence type="ECO:0000256" key="2">
    <source>
        <dbReference type="ARBA" id="ARBA00006006"/>
    </source>
</evidence>
<dbReference type="AlphaFoldDB" id="A0A409YIX3"/>
<dbReference type="InParanoid" id="A0A409YIX3"/>
<evidence type="ECO:0000256" key="13">
    <source>
        <dbReference type="RuleBase" id="RU364017"/>
    </source>
</evidence>
<dbReference type="Pfam" id="PF07504">
    <property type="entry name" value="FTP"/>
    <property type="match status" value="1"/>
</dbReference>
<dbReference type="InterPro" id="IPR011096">
    <property type="entry name" value="FTP_domain"/>
</dbReference>
<comment type="cofactor">
    <cofactor evidence="12">
        <name>Zn(2+)</name>
        <dbReference type="ChEBI" id="CHEBI:29105"/>
    </cofactor>
    <text evidence="12">Binds 1 zinc ion per subunit.</text>
</comment>
<evidence type="ECO:0000256" key="5">
    <source>
        <dbReference type="ARBA" id="ARBA00022723"/>
    </source>
</evidence>
<dbReference type="GO" id="GO:0005615">
    <property type="term" value="C:extracellular space"/>
    <property type="evidence" value="ECO:0007669"/>
    <property type="project" value="InterPro"/>
</dbReference>
<dbReference type="PANTHER" id="PTHR33478:SF1">
    <property type="entry name" value="EXTRACELLULAR METALLOPROTEINASE MEP"/>
    <property type="match status" value="1"/>
</dbReference>
<evidence type="ECO:0000256" key="6">
    <source>
        <dbReference type="ARBA" id="ARBA00022729"/>
    </source>
</evidence>
<evidence type="ECO:0000256" key="10">
    <source>
        <dbReference type="ARBA" id="ARBA00023145"/>
    </source>
</evidence>
<dbReference type="PANTHER" id="PTHR33478">
    <property type="entry name" value="EXTRACELLULAR METALLOPROTEINASE MEP"/>
    <property type="match status" value="1"/>
</dbReference>
<feature type="binding site" evidence="12">
    <location>
        <position position="231"/>
    </location>
    <ligand>
        <name>Zn(2+)</name>
        <dbReference type="ChEBI" id="CHEBI:29105"/>
        <note>catalytic</note>
    </ligand>
</feature>
<dbReference type="InterPro" id="IPR001842">
    <property type="entry name" value="Peptidase_M36"/>
</dbReference>
<gene>
    <name evidence="15" type="ORF">CVT24_012208</name>
</gene>
<evidence type="ECO:0000256" key="12">
    <source>
        <dbReference type="PIRSR" id="PIRSR601842-2"/>
    </source>
</evidence>
<keyword evidence="6 13" id="KW-0732">Signal</keyword>